<dbReference type="Pfam" id="PF16640">
    <property type="entry name" value="Big_3_5"/>
    <property type="match status" value="1"/>
</dbReference>
<evidence type="ECO:0000256" key="2">
    <source>
        <dbReference type="ARBA" id="ARBA00012595"/>
    </source>
</evidence>
<organism evidence="5 6">
    <name type="scientific">Cellulomonas persica</name>
    <dbReference type="NCBI Taxonomy" id="76861"/>
    <lineage>
        <taxon>Bacteria</taxon>
        <taxon>Bacillati</taxon>
        <taxon>Actinomycetota</taxon>
        <taxon>Actinomycetes</taxon>
        <taxon>Micrococcales</taxon>
        <taxon>Cellulomonadaceae</taxon>
        <taxon>Cellulomonas</taxon>
    </lineage>
</organism>
<dbReference type="Gene3D" id="2.60.40.10">
    <property type="entry name" value="Immunoglobulins"/>
    <property type="match status" value="2"/>
</dbReference>
<keyword evidence="6" id="KW-1185">Reference proteome</keyword>
<dbReference type="EMBL" id="BJUA01000005">
    <property type="protein sequence ID" value="GEK17482.1"/>
    <property type="molecule type" value="Genomic_DNA"/>
</dbReference>
<sequence>MAACALTLVPPAHASETGYLVGRLVREPGLDGSASVCLVRVGAVYGEGCVEVIRDAYVFHSYVPPGRYRLVLSTDYHGYFGVTSEPFEITSSTGVLPTLTMSAGAPLTGAVKDRQGRPIPGADVSAVADLAPAGPTPEWESMSATTDGRGRFSVPARPGWRYRTYVNLRGNGRSPYAGREVTLREGGTTPSTVYASTIRSTAGFTAVKARVVARRWGSRHPSGTVTVLEGSTVLAAQAIDDDAVARITLPTLAAGTHMLTLVFSGHWDVLSSRDTLTVKVTGDLPRGADPGPGYPSWLRGHVRSRDGRPATSHTVTGVAVDCTTGVVVEPTTKVRTTSGSDGTFAFATETGWCYDISAVVDDERVTQRAVPVRTTDVVLIPRDQRPAPTVVAVSGSTNTFGSPGTVTVAVTRANGGFAPVKGRVVLLDGTRLIASERVTSDVTTTLTTPRLAGVGKNRYTVAFRPDSGFRASSSGVTQRVTRGWPSIRVRTSNFYIYETGTISVKINAATPVAGTVRLTRGGANKLVATAKLTGKKKSQTVTFRVPYLVAGSGFTATYSGSSTLHSVHAGLPGPQPRPRE</sequence>
<evidence type="ECO:0000313" key="6">
    <source>
        <dbReference type="Proteomes" id="UP000321386"/>
    </source>
</evidence>
<comment type="caution">
    <text evidence="5">The sequence shown here is derived from an EMBL/GenBank/DDBJ whole genome shotgun (WGS) entry which is preliminary data.</text>
</comment>
<dbReference type="InterPro" id="IPR013783">
    <property type="entry name" value="Ig-like_fold"/>
</dbReference>
<gene>
    <name evidence="5" type="ORF">CPE01_12150</name>
</gene>
<protein>
    <recommendedName>
        <fullName evidence="2">alpha-amylase</fullName>
        <ecNumber evidence="2">3.2.1.1</ecNumber>
    </recommendedName>
    <alternativeName>
        <fullName evidence="3">1,4-alpha-D-glucan glucanohydrolase</fullName>
    </alternativeName>
</protein>
<dbReference type="GO" id="GO:0005975">
    <property type="term" value="P:carbohydrate metabolic process"/>
    <property type="evidence" value="ECO:0007669"/>
    <property type="project" value="UniProtKB-ARBA"/>
</dbReference>
<reference evidence="5 6" key="1">
    <citation type="submission" date="2019-07" db="EMBL/GenBank/DDBJ databases">
        <title>Whole genome shotgun sequence of Cellulomonas persica NBRC 101101.</title>
        <authorList>
            <person name="Hosoyama A."/>
            <person name="Uohara A."/>
            <person name="Ohji S."/>
            <person name="Ichikawa N."/>
        </authorList>
    </citation>
    <scope>NUCLEOTIDE SEQUENCE [LARGE SCALE GENOMIC DNA]</scope>
    <source>
        <strain evidence="5 6">NBRC 101101</strain>
    </source>
</reference>
<dbReference type="Proteomes" id="UP000321386">
    <property type="component" value="Unassembled WGS sequence"/>
</dbReference>
<accession>A0A510US79</accession>
<dbReference type="AlphaFoldDB" id="A0A510US79"/>
<evidence type="ECO:0000256" key="1">
    <source>
        <dbReference type="ARBA" id="ARBA00000548"/>
    </source>
</evidence>
<dbReference type="GO" id="GO:0030246">
    <property type="term" value="F:carbohydrate binding"/>
    <property type="evidence" value="ECO:0007669"/>
    <property type="project" value="InterPro"/>
</dbReference>
<feature type="domain" description="Bacterial Ig-like" evidence="4">
    <location>
        <begin position="195"/>
        <end position="281"/>
    </location>
</feature>
<dbReference type="GO" id="GO:0004556">
    <property type="term" value="F:alpha-amylase activity"/>
    <property type="evidence" value="ECO:0007669"/>
    <property type="project" value="UniProtKB-EC"/>
</dbReference>
<proteinExistence type="predicted"/>
<evidence type="ECO:0000256" key="3">
    <source>
        <dbReference type="ARBA" id="ARBA00030238"/>
    </source>
</evidence>
<dbReference type="InterPro" id="IPR013784">
    <property type="entry name" value="Carb-bd-like_fold"/>
</dbReference>
<evidence type="ECO:0000259" key="4">
    <source>
        <dbReference type="Pfam" id="PF16640"/>
    </source>
</evidence>
<name>A0A510US79_9CELL</name>
<dbReference type="SUPFAM" id="SSF49452">
    <property type="entry name" value="Starch-binding domain-like"/>
    <property type="match status" value="1"/>
</dbReference>
<evidence type="ECO:0000313" key="5">
    <source>
        <dbReference type="EMBL" id="GEK17482.1"/>
    </source>
</evidence>
<dbReference type="Pfam" id="PF13620">
    <property type="entry name" value="CarboxypepD_reg"/>
    <property type="match status" value="1"/>
</dbReference>
<dbReference type="InterPro" id="IPR032109">
    <property type="entry name" value="Big_3_5"/>
</dbReference>
<dbReference type="EC" id="3.2.1.1" evidence="2"/>
<comment type="catalytic activity">
    <reaction evidence="1">
        <text>Endohydrolysis of (1-&gt;4)-alpha-D-glucosidic linkages in polysaccharides containing three or more (1-&gt;4)-alpha-linked D-glucose units.</text>
        <dbReference type="EC" id="3.2.1.1"/>
    </reaction>
</comment>